<evidence type="ECO:0000313" key="2">
    <source>
        <dbReference type="EMBL" id="AOS43357.1"/>
    </source>
</evidence>
<accession>A0A1D8AR41</accession>
<dbReference type="Pfam" id="PF01841">
    <property type="entry name" value="Transglut_core"/>
    <property type="match status" value="1"/>
</dbReference>
<name>A0A1D8AR41_9BACT</name>
<dbReference type="PANTHER" id="PTHR33490:SF7">
    <property type="entry name" value="BLR2979 PROTEIN"/>
    <property type="match status" value="1"/>
</dbReference>
<dbReference type="KEGG" id="obg:Verru16b_00400"/>
<sequence length="292" mass="32199">MPEYRITHQTVYQHGAPAGAAWQTLQLQPRQEPAQECLDFQLELHPAAPDLSTRTDFFGNTRHFFAVREPHRELSITSHATVRREAPALPLPGLSPSLSETRDRTRQSIQSGEGFLLEQYLCATPQVPLLPATASLADGLDPNLPVLAWLEQLGRRFDEAFTFDPTATTVSTPLADVWASKRGVCQDFTHVLLSCLRQHGLPAAYVSGYLLTQPPPGQPRLRGADAMHAWASIHVPELGWVDYDPTNTCFAADGHIVVARGRDYSDVSPTHGYFTGSYSPRLRVAVTVEPVA</sequence>
<protein>
    <recommendedName>
        <fullName evidence="1">Transglutaminase-like domain-containing protein</fullName>
    </recommendedName>
</protein>
<evidence type="ECO:0000259" key="1">
    <source>
        <dbReference type="SMART" id="SM00460"/>
    </source>
</evidence>
<dbReference type="OrthoDB" id="9787782at2"/>
<dbReference type="PANTHER" id="PTHR33490">
    <property type="entry name" value="BLR5614 PROTEIN-RELATED"/>
    <property type="match status" value="1"/>
</dbReference>
<feature type="domain" description="Transglutaminase-like" evidence="1">
    <location>
        <begin position="177"/>
        <end position="247"/>
    </location>
</feature>
<dbReference type="STRING" id="1838286.Verru16b_00400"/>
<organism evidence="2 3">
    <name type="scientific">Lacunisphaera limnophila</name>
    <dbReference type="NCBI Taxonomy" id="1838286"/>
    <lineage>
        <taxon>Bacteria</taxon>
        <taxon>Pseudomonadati</taxon>
        <taxon>Verrucomicrobiota</taxon>
        <taxon>Opitutia</taxon>
        <taxon>Opitutales</taxon>
        <taxon>Opitutaceae</taxon>
        <taxon>Lacunisphaera</taxon>
    </lineage>
</organism>
<gene>
    <name evidence="2" type="ORF">Verru16b_00400</name>
</gene>
<dbReference type="EMBL" id="CP016094">
    <property type="protein sequence ID" value="AOS43357.1"/>
    <property type="molecule type" value="Genomic_DNA"/>
</dbReference>
<dbReference type="RefSeq" id="WP_069960720.1">
    <property type="nucleotide sequence ID" value="NZ_CP016094.1"/>
</dbReference>
<reference evidence="2 3" key="1">
    <citation type="submission" date="2016-06" db="EMBL/GenBank/DDBJ databases">
        <title>Three novel species with peptidoglycan cell walls form the new genus Lacunisphaera gen. nov. in the family Opitutaceae of the verrucomicrobial subdivision 4.</title>
        <authorList>
            <person name="Rast P."/>
            <person name="Gloeckner I."/>
            <person name="Jogler M."/>
            <person name="Boedeker C."/>
            <person name="Jeske O."/>
            <person name="Wiegand S."/>
            <person name="Reinhardt R."/>
            <person name="Schumann P."/>
            <person name="Rohde M."/>
            <person name="Spring S."/>
            <person name="Gloeckner F.O."/>
            <person name="Jogler C."/>
        </authorList>
    </citation>
    <scope>NUCLEOTIDE SEQUENCE [LARGE SCALE GENOMIC DNA]</scope>
    <source>
        <strain evidence="2 3">IG16b</strain>
    </source>
</reference>
<dbReference type="PATRIC" id="fig|1838286.3.peg.406"/>
<dbReference type="InterPro" id="IPR038765">
    <property type="entry name" value="Papain-like_cys_pep_sf"/>
</dbReference>
<dbReference type="InterPro" id="IPR013589">
    <property type="entry name" value="Bac_transglu_N"/>
</dbReference>
<dbReference type="SUPFAM" id="SSF54001">
    <property type="entry name" value="Cysteine proteinases"/>
    <property type="match status" value="1"/>
</dbReference>
<keyword evidence="3" id="KW-1185">Reference proteome</keyword>
<dbReference type="Pfam" id="PF08379">
    <property type="entry name" value="Bact_transglu_N"/>
    <property type="match status" value="1"/>
</dbReference>
<evidence type="ECO:0000313" key="3">
    <source>
        <dbReference type="Proteomes" id="UP000095228"/>
    </source>
</evidence>
<dbReference type="AlphaFoldDB" id="A0A1D8AR41"/>
<dbReference type="SMART" id="SM00460">
    <property type="entry name" value="TGc"/>
    <property type="match status" value="1"/>
</dbReference>
<dbReference type="Gene3D" id="3.10.620.30">
    <property type="match status" value="1"/>
</dbReference>
<dbReference type="Proteomes" id="UP000095228">
    <property type="component" value="Chromosome"/>
</dbReference>
<dbReference type="InterPro" id="IPR002931">
    <property type="entry name" value="Transglutaminase-like"/>
</dbReference>
<proteinExistence type="predicted"/>